<proteinExistence type="predicted"/>
<keyword evidence="2" id="KW-1185">Reference proteome</keyword>
<dbReference type="OrthoDB" id="4329964at2"/>
<sequence>MTHDIRDLVSGPGGLVALGEPTHREPAFPQLRNELFAQLVDQGFRSIVLEIDRVTALAVTAYVRDGVGSLDAVMAEGFSTFFGELPANRELVAWLREQNERRPPAERLSFHGFDAEMENMSAPSPRRYLEHARDYLGLDLDVAGPAGDDERWSRQEAILDPTESIGAGPEAERLRCLGDDLLVELHARAPELVAATSAAKWRETRTRLTAGLGLLRYHKQAARRVDESTRISGLLATRAALMAQNLLDIRDAERHRGGTLVFANNVHLQRNRSQMAMAGMDLRWYGAGAIVSAVSAEPYTLIVGSLGRSESIGLRQPEPGSYEHALQDRVTGWELLPAAEVAPAGTRTDPTGEQGYFPLDRATLDGADAVLHVAAGTPADLP</sequence>
<dbReference type="InterPro" id="IPR007815">
    <property type="entry name" value="Emycin_Estase"/>
</dbReference>
<dbReference type="EMBL" id="LT594323">
    <property type="protein sequence ID" value="SBT50448.1"/>
    <property type="molecule type" value="Genomic_DNA"/>
</dbReference>
<dbReference type="SUPFAM" id="SSF159501">
    <property type="entry name" value="EreA/ChaN-like"/>
    <property type="match status" value="1"/>
</dbReference>
<reference evidence="2" key="1">
    <citation type="submission" date="2016-06" db="EMBL/GenBank/DDBJ databases">
        <authorList>
            <person name="Varghese N."/>
            <person name="Submissions Spin"/>
        </authorList>
    </citation>
    <scope>NUCLEOTIDE SEQUENCE [LARGE SCALE GENOMIC DNA]</scope>
    <source>
        <strain evidence="2">DSM 44815</strain>
    </source>
</reference>
<dbReference type="Pfam" id="PF05139">
    <property type="entry name" value="Erythro_esteras"/>
    <property type="match status" value="1"/>
</dbReference>
<dbReference type="InterPro" id="IPR052036">
    <property type="entry name" value="Hydrolase/PRTase-associated"/>
</dbReference>
<dbReference type="PATRIC" id="fig|261654.4.peg.4843"/>
<accession>A0A1A9A1Z3</accession>
<dbReference type="Proteomes" id="UP000199385">
    <property type="component" value="Chromosome I"/>
</dbReference>
<name>A0A1A9A1Z3_9ACTN</name>
<dbReference type="Gene3D" id="3.30.1870.10">
    <property type="entry name" value="EreA-like, domain 2"/>
    <property type="match status" value="1"/>
</dbReference>
<dbReference type="CDD" id="cd14728">
    <property type="entry name" value="Ere-like"/>
    <property type="match status" value="1"/>
</dbReference>
<evidence type="ECO:0000313" key="2">
    <source>
        <dbReference type="Proteomes" id="UP000199385"/>
    </source>
</evidence>
<dbReference type="AlphaFoldDB" id="A0A1A9A1Z3"/>
<evidence type="ECO:0000313" key="1">
    <source>
        <dbReference type="EMBL" id="SBT50448.1"/>
    </source>
</evidence>
<dbReference type="RefSeq" id="WP_091668259.1">
    <property type="nucleotide sequence ID" value="NZ_LT594323.1"/>
</dbReference>
<protein>
    <submittedName>
        <fullName evidence="1">Erythromycin esterase homolog</fullName>
    </submittedName>
</protein>
<dbReference type="STRING" id="261654.GA0070611_4776"/>
<dbReference type="PANTHER" id="PTHR31299:SF0">
    <property type="entry name" value="ESTERASE, PUTATIVE (AFU_ORTHOLOGUE AFUA_1G05850)-RELATED"/>
    <property type="match status" value="1"/>
</dbReference>
<dbReference type="PANTHER" id="PTHR31299">
    <property type="entry name" value="ESTERASE, PUTATIVE (AFU_ORTHOLOGUE AFUA_1G05850)-RELATED"/>
    <property type="match status" value="1"/>
</dbReference>
<dbReference type="GO" id="GO:0046677">
    <property type="term" value="P:response to antibiotic"/>
    <property type="evidence" value="ECO:0007669"/>
    <property type="project" value="InterPro"/>
</dbReference>
<gene>
    <name evidence="1" type="ORF">GA0070611_4776</name>
</gene>
<organism evidence="1 2">
    <name type="scientific">Micromonospora auratinigra</name>
    <dbReference type="NCBI Taxonomy" id="261654"/>
    <lineage>
        <taxon>Bacteria</taxon>
        <taxon>Bacillati</taxon>
        <taxon>Actinomycetota</taxon>
        <taxon>Actinomycetes</taxon>
        <taxon>Micromonosporales</taxon>
        <taxon>Micromonosporaceae</taxon>
        <taxon>Micromonospora</taxon>
    </lineage>
</organism>